<accession>A0ABX0TP63</accession>
<evidence type="ECO:0000259" key="1">
    <source>
        <dbReference type="Pfam" id="PF10547"/>
    </source>
</evidence>
<dbReference type="EMBL" id="JAAOZC010000002">
    <property type="protein sequence ID" value="NIJ07206.1"/>
    <property type="molecule type" value="Genomic_DNA"/>
</dbReference>
<name>A0ABX0TP63_9SPHN</name>
<dbReference type="Pfam" id="PF10547">
    <property type="entry name" value="P22_AR_N"/>
    <property type="match status" value="1"/>
</dbReference>
<gene>
    <name evidence="2" type="ORF">FHS31_000802</name>
</gene>
<sequence length="294" mass="32248">MTALATATRLQAVPFHDREILAARVGDQVRVPMKRFCGSIGLPWDGQRQRIERNPILKEGASVMLVPSEGGEQSQIFLPLGLLAGFLVGVSTARLKPDVAARLTLFQREAYDVLFQHFFGRAQQLQPVVARPPVMPGWQELEAARHHAPALINVITAETRPTVRRYLHQLLVADADRLGLAAPRLNDLGADAPSADGAIARLVRGLELLTSRKAKWNHLGRARANGRMALVLPELGRMFARHDIDVQVDDALRGALAAGNRTYQVTEDVIWSAIARKRVLATMLSPWPVEGGLG</sequence>
<dbReference type="PRINTS" id="PR01994">
    <property type="entry name" value="ANTIREPRESSR"/>
</dbReference>
<evidence type="ECO:0000313" key="2">
    <source>
        <dbReference type="EMBL" id="NIJ07206.1"/>
    </source>
</evidence>
<feature type="domain" description="Antirepressor protein ant N-terminal" evidence="1">
    <location>
        <begin position="12"/>
        <end position="120"/>
    </location>
</feature>
<evidence type="ECO:0000313" key="3">
    <source>
        <dbReference type="Proteomes" id="UP000727456"/>
    </source>
</evidence>
<dbReference type="InterPro" id="IPR018875">
    <property type="entry name" value="Antirepressor_Ant_N"/>
</dbReference>
<proteinExistence type="predicted"/>
<dbReference type="RefSeq" id="WP_167072091.1">
    <property type="nucleotide sequence ID" value="NZ_JAAOZC010000002.1"/>
</dbReference>
<dbReference type="Proteomes" id="UP000727456">
    <property type="component" value="Unassembled WGS sequence"/>
</dbReference>
<comment type="caution">
    <text evidence="2">The sequence shown here is derived from an EMBL/GenBank/DDBJ whole genome shotgun (WGS) entry which is preliminary data.</text>
</comment>
<protein>
    <recommendedName>
        <fullName evidence="1">Antirepressor protein ant N-terminal domain-containing protein</fullName>
    </recommendedName>
</protein>
<organism evidence="2 3">
    <name type="scientific">Sphingomonas vulcanisoli</name>
    <dbReference type="NCBI Taxonomy" id="1658060"/>
    <lineage>
        <taxon>Bacteria</taxon>
        <taxon>Pseudomonadati</taxon>
        <taxon>Pseudomonadota</taxon>
        <taxon>Alphaproteobacteria</taxon>
        <taxon>Sphingomonadales</taxon>
        <taxon>Sphingomonadaceae</taxon>
        <taxon>Sphingomonas</taxon>
    </lineage>
</organism>
<keyword evidence="3" id="KW-1185">Reference proteome</keyword>
<reference evidence="2 3" key="1">
    <citation type="submission" date="2020-03" db="EMBL/GenBank/DDBJ databases">
        <title>Genomic Encyclopedia of Type Strains, Phase III (KMG-III): the genomes of soil and plant-associated and newly described type strains.</title>
        <authorList>
            <person name="Whitman W."/>
        </authorList>
    </citation>
    <scope>NUCLEOTIDE SEQUENCE [LARGE SCALE GENOMIC DNA]</scope>
    <source>
        <strain evidence="2 3">CECT 8804</strain>
    </source>
</reference>